<dbReference type="Gene3D" id="2.170.130.10">
    <property type="entry name" value="TonB-dependent receptor, plug domain"/>
    <property type="match status" value="1"/>
</dbReference>
<dbReference type="InterPro" id="IPR037066">
    <property type="entry name" value="Plug_dom_sf"/>
</dbReference>
<sequence length="1056" mass="113702">MNQNSSLHSLARRAVLLAACGLPVVATLPATGASLPLITPATDPVTADISVSGRVTQENGDPLPGVTVLVKGTTTGASTNSDGTFVISAPEGSTLVFSYVGYTRKEVPVTAASTNLTVTLSEDVSALNEVVVVGYGTQRRSDLTGAVTSVSGTQLQQVATSDPVQALQGRAAGVDITSNSGQPGSGTRIRVRGVGTINNSDPLYVVDGVQTGDISFLLPTDIESTEILKDASATAIYGSRGANGVVLITTKHGKAGKTQFNLFGYTGFQDLRKELPLANAQQYATLVTEAYTNSNRPIPTDYANLLSSALQGSVAGTNFQDFVTQRGLITNYSLSASGGTEQNRYLISGNYFQQDGIIKNSGLKKYVIRLNDDVVLTKFLKAGASATFTAAKLLSTSDANGNTQYSPVFQYATQANPISSPFNADGSYSYDQITSFTPNLARYLEEQKTNQTSNNSLFTSSYLDVSLVKNLTFRSTFGITLSNSRPKIYQPQYFLGANDQRSQSLLTETRSQNVGWVWSNYFNYNKDLGNSSSVSATLGQESQRGYGNGISITGYDVPADATLQYISAARAANNTIRSSQYDSGLLSYFARGNYNFRDRYLVTATLRFDQTSRFLGPERTGIFPSVGAAWNVSSENFMKSVTAISQLKLRGSYGAVGNQNAAPNYGYASVGTNNQNYAFGADQARNPGIAIATLNNPNLKWETAVTTDFGIDAAFLENKLTFTGDYFVRKTEDMIALLPVPDYIGQAPAAANVASLRNRGLELALNYQNQVGKLQYSAGVNFTSIDNVVTDLGGATPISGANVVSQIGNTTRTDVGREVAYFYGLQSTGIFHSQEEVNTYTNNSGDLLQPGAQLGDVRYQDVNGDGKITPSDFTYLGSATPDFTYGASLNLLYSNFDFKILLYGVQGAEILNAAAFNLSKSSNFANLWTNFYADRMDRWTPSNPNSNQPRVTANDTNNGGGYNDRFSSRYVENGSFLRARNMELGYSLPKGVIERFHIGGFRLFASVDNVFTITKYKGLDPEVAATGYYNSPLAYGVDNGNYPQPRTYRLGLNVQF</sequence>
<dbReference type="Proteomes" id="UP000830401">
    <property type="component" value="Plasmid unnamed3"/>
</dbReference>
<dbReference type="PROSITE" id="PS52016">
    <property type="entry name" value="TONB_DEPENDENT_REC_3"/>
    <property type="match status" value="1"/>
</dbReference>
<dbReference type="Pfam" id="PF13715">
    <property type="entry name" value="CarbopepD_reg_2"/>
    <property type="match status" value="1"/>
</dbReference>
<evidence type="ECO:0000256" key="9">
    <source>
        <dbReference type="RuleBase" id="RU003357"/>
    </source>
</evidence>
<feature type="compositionally biased region" description="Polar residues" evidence="10">
    <location>
        <begin position="940"/>
        <end position="957"/>
    </location>
</feature>
<evidence type="ECO:0000256" key="3">
    <source>
        <dbReference type="ARBA" id="ARBA00022452"/>
    </source>
</evidence>
<dbReference type="InterPro" id="IPR023997">
    <property type="entry name" value="TonB-dep_OMP_SusC/RagA_CS"/>
</dbReference>
<dbReference type="SUPFAM" id="SSF49464">
    <property type="entry name" value="Carboxypeptidase regulatory domain-like"/>
    <property type="match status" value="1"/>
</dbReference>
<dbReference type="SUPFAM" id="SSF56935">
    <property type="entry name" value="Porins"/>
    <property type="match status" value="1"/>
</dbReference>
<dbReference type="Pfam" id="PF07715">
    <property type="entry name" value="Plug"/>
    <property type="match status" value="1"/>
</dbReference>
<evidence type="ECO:0000256" key="8">
    <source>
        <dbReference type="PROSITE-ProRule" id="PRU01360"/>
    </source>
</evidence>
<dbReference type="Gene3D" id="2.60.40.1120">
    <property type="entry name" value="Carboxypeptidase-like, regulatory domain"/>
    <property type="match status" value="1"/>
</dbReference>
<dbReference type="InterPro" id="IPR018247">
    <property type="entry name" value="EF_Hand_1_Ca_BS"/>
</dbReference>
<dbReference type="InterPro" id="IPR008969">
    <property type="entry name" value="CarboxyPept-like_regulatory"/>
</dbReference>
<feature type="signal peptide" evidence="11">
    <location>
        <begin position="1"/>
        <end position="32"/>
    </location>
</feature>
<dbReference type="InterPro" id="IPR039426">
    <property type="entry name" value="TonB-dep_rcpt-like"/>
</dbReference>
<evidence type="ECO:0000259" key="13">
    <source>
        <dbReference type="Pfam" id="PF07715"/>
    </source>
</evidence>
<feature type="chain" id="PRO_5046997295" evidence="11">
    <location>
        <begin position="33"/>
        <end position="1056"/>
    </location>
</feature>
<dbReference type="Gene3D" id="2.40.170.20">
    <property type="entry name" value="TonB-dependent receptor, beta-barrel domain"/>
    <property type="match status" value="1"/>
</dbReference>
<evidence type="ECO:0000256" key="2">
    <source>
        <dbReference type="ARBA" id="ARBA00022448"/>
    </source>
</evidence>
<proteinExistence type="inferred from homology"/>
<dbReference type="InterPro" id="IPR012910">
    <property type="entry name" value="Plug_dom"/>
</dbReference>
<keyword evidence="7 8" id="KW-0998">Cell outer membrane</keyword>
<comment type="subcellular location">
    <subcellularLocation>
        <location evidence="1 8">Cell outer membrane</location>
        <topology evidence="1 8">Multi-pass membrane protein</topology>
    </subcellularLocation>
</comment>
<evidence type="ECO:0000256" key="1">
    <source>
        <dbReference type="ARBA" id="ARBA00004571"/>
    </source>
</evidence>
<dbReference type="PROSITE" id="PS00018">
    <property type="entry name" value="EF_HAND_1"/>
    <property type="match status" value="1"/>
</dbReference>
<keyword evidence="5 9" id="KW-0798">TonB box</keyword>
<keyword evidence="11" id="KW-0732">Signal</keyword>
<evidence type="ECO:0000256" key="11">
    <source>
        <dbReference type="SAM" id="SignalP"/>
    </source>
</evidence>
<evidence type="ECO:0000256" key="7">
    <source>
        <dbReference type="ARBA" id="ARBA00023237"/>
    </source>
</evidence>
<feature type="domain" description="TonB-dependent receptor-like beta-barrel" evidence="12">
    <location>
        <begin position="399"/>
        <end position="1010"/>
    </location>
</feature>
<dbReference type="Pfam" id="PF00593">
    <property type="entry name" value="TonB_dep_Rec_b-barrel"/>
    <property type="match status" value="1"/>
</dbReference>
<keyword evidence="14" id="KW-0675">Receptor</keyword>
<comment type="similarity">
    <text evidence="8 9">Belongs to the TonB-dependent receptor family.</text>
</comment>
<keyword evidence="4 8" id="KW-0812">Transmembrane</keyword>
<keyword evidence="3 8" id="KW-1134">Transmembrane beta strand</keyword>
<dbReference type="NCBIfam" id="TIGR04057">
    <property type="entry name" value="SusC_RagA_signa"/>
    <property type="match status" value="1"/>
</dbReference>
<dbReference type="RefSeq" id="WP_245126866.1">
    <property type="nucleotide sequence ID" value="NZ_CP095064.1"/>
</dbReference>
<evidence type="ECO:0000256" key="6">
    <source>
        <dbReference type="ARBA" id="ARBA00023136"/>
    </source>
</evidence>
<evidence type="ECO:0000256" key="10">
    <source>
        <dbReference type="SAM" id="MobiDB-lite"/>
    </source>
</evidence>
<keyword evidence="14" id="KW-0614">Plasmid</keyword>
<gene>
    <name evidence="14" type="ORF">MUN86_25675</name>
</gene>
<keyword evidence="2 8" id="KW-0813">Transport</keyword>
<geneLocation type="plasmid" evidence="14 15">
    <name>unnamed3</name>
</geneLocation>
<evidence type="ECO:0000259" key="12">
    <source>
        <dbReference type="Pfam" id="PF00593"/>
    </source>
</evidence>
<feature type="region of interest" description="Disordered" evidence="10">
    <location>
        <begin position="940"/>
        <end position="959"/>
    </location>
</feature>
<organism evidence="14 15">
    <name type="scientific">Hymenobacter volaticus</name>
    <dbReference type="NCBI Taxonomy" id="2932254"/>
    <lineage>
        <taxon>Bacteria</taxon>
        <taxon>Pseudomonadati</taxon>
        <taxon>Bacteroidota</taxon>
        <taxon>Cytophagia</taxon>
        <taxon>Cytophagales</taxon>
        <taxon>Hymenobacteraceae</taxon>
        <taxon>Hymenobacter</taxon>
    </lineage>
</organism>
<dbReference type="NCBIfam" id="TIGR04056">
    <property type="entry name" value="OMP_RagA_SusC"/>
    <property type="match status" value="1"/>
</dbReference>
<dbReference type="EMBL" id="CP095064">
    <property type="protein sequence ID" value="UOQ69112.1"/>
    <property type="molecule type" value="Genomic_DNA"/>
</dbReference>
<dbReference type="InterPro" id="IPR000531">
    <property type="entry name" value="Beta-barrel_TonB"/>
</dbReference>
<name>A0ABY4GED8_9BACT</name>
<dbReference type="InterPro" id="IPR036942">
    <property type="entry name" value="Beta-barrel_TonB_sf"/>
</dbReference>
<keyword evidence="15" id="KW-1185">Reference proteome</keyword>
<accession>A0ABY4GED8</accession>
<evidence type="ECO:0000313" key="15">
    <source>
        <dbReference type="Proteomes" id="UP000830401"/>
    </source>
</evidence>
<protein>
    <submittedName>
        <fullName evidence="14">TonB-dependent receptor</fullName>
    </submittedName>
</protein>
<evidence type="ECO:0000256" key="5">
    <source>
        <dbReference type="ARBA" id="ARBA00023077"/>
    </source>
</evidence>
<reference evidence="14" key="1">
    <citation type="submission" date="2022-04" db="EMBL/GenBank/DDBJ databases">
        <title>Hymenobacter sp. isolated from the air.</title>
        <authorList>
            <person name="Won M."/>
            <person name="Lee C.-M."/>
            <person name="Woen H.-Y."/>
            <person name="Kwon S.-W."/>
        </authorList>
    </citation>
    <scope>NUCLEOTIDE SEQUENCE</scope>
    <source>
        <strain evidence="14">5420S-77</strain>
        <plasmid evidence="14">unnamed3</plasmid>
    </source>
</reference>
<keyword evidence="6 8" id="KW-0472">Membrane</keyword>
<evidence type="ECO:0000313" key="14">
    <source>
        <dbReference type="EMBL" id="UOQ69112.1"/>
    </source>
</evidence>
<evidence type="ECO:0000256" key="4">
    <source>
        <dbReference type="ARBA" id="ARBA00022692"/>
    </source>
</evidence>
<feature type="domain" description="TonB-dependent receptor plug" evidence="13">
    <location>
        <begin position="141"/>
        <end position="245"/>
    </location>
</feature>
<dbReference type="InterPro" id="IPR023996">
    <property type="entry name" value="TonB-dep_OMP_SusC/RagA"/>
</dbReference>